<sequence length="401" mass="43760">MKSLKELYRIGPGPSSSHTLGPQRASLIFKNRYFDAYRYEVELYGSLSLTGKGHLTDYIIIETMKPKECRVFFKAKADLKHPNTMKLLAFNKEDELLGEMTVYSVGGGAILIEGEECGEGQDVYPHHSLKEIQEYCFAKEMELWEYVDAFDPMDDYIEKIMEQMMATVESGLSKEGVLPGDLHLERIAKELKDKADSCKSAVEKEKLLLSAYAYAASEENAGGSMTVTAPTLGSSGILPSLVTYYHKDLGYEKEIICKGLKVAGLFGNLIKENATISGAQGGCQAEIGAAVSMGAAMVAYLRGLNAAQIEYAAEIGIEHHLGLTCDPVGGYVMIPCIERNAVGVLRAIDAAIIAQGVSEVRDHKVSFDMVVNTMNYTGKKIPLELRETSLGGLATVVPIQK</sequence>
<evidence type="ECO:0000256" key="7">
    <source>
        <dbReference type="ARBA" id="ARBA00022723"/>
    </source>
</evidence>
<evidence type="ECO:0000259" key="14">
    <source>
        <dbReference type="Pfam" id="PF03315"/>
    </source>
</evidence>
<evidence type="ECO:0000256" key="6">
    <source>
        <dbReference type="ARBA" id="ARBA00022485"/>
    </source>
</evidence>
<feature type="domain" description="Serine dehydratase-like alpha subunit" evidence="13">
    <location>
        <begin position="131"/>
        <end position="394"/>
    </location>
</feature>
<dbReference type="Pfam" id="PF03313">
    <property type="entry name" value="SDH_alpha"/>
    <property type="match status" value="1"/>
</dbReference>
<feature type="domain" description="Serine dehydratase beta chain" evidence="14">
    <location>
        <begin position="69"/>
        <end position="113"/>
    </location>
</feature>
<keyword evidence="5" id="KW-0312">Gluconeogenesis</keyword>
<reference evidence="16" key="1">
    <citation type="submission" date="2019-05" db="EMBL/GenBank/DDBJ databases">
        <title>Complete genome sequencing of Absiella argi strain JCM 30884.</title>
        <authorList>
            <person name="Sakamoto M."/>
            <person name="Murakami T."/>
            <person name="Mori H."/>
        </authorList>
    </citation>
    <scope>NUCLEOTIDE SEQUENCE [LARGE SCALE GENOMIC DNA]</scope>
    <source>
        <strain evidence="16">JCM 30884</strain>
    </source>
</reference>
<proteinExistence type="inferred from homology"/>
<name>A0A6N4TFS1_9FIRM</name>
<dbReference type="EMBL" id="AP019695">
    <property type="protein sequence ID" value="BBK21481.1"/>
    <property type="molecule type" value="Genomic_DNA"/>
</dbReference>
<evidence type="ECO:0000256" key="1">
    <source>
        <dbReference type="ARBA" id="ARBA00001966"/>
    </source>
</evidence>
<keyword evidence="8" id="KW-0408">Iron</keyword>
<organism evidence="15 16">
    <name type="scientific">Amedibacterium intestinale</name>
    <dbReference type="NCBI Taxonomy" id="2583452"/>
    <lineage>
        <taxon>Bacteria</taxon>
        <taxon>Bacillati</taxon>
        <taxon>Bacillota</taxon>
        <taxon>Erysipelotrichia</taxon>
        <taxon>Erysipelotrichales</taxon>
        <taxon>Erysipelotrichaceae</taxon>
        <taxon>Amedibacterium</taxon>
    </lineage>
</organism>
<dbReference type="PANTHER" id="PTHR30182:SF1">
    <property type="entry name" value="L-SERINE DEHYDRATASE 1"/>
    <property type="match status" value="1"/>
</dbReference>
<dbReference type="Pfam" id="PF03315">
    <property type="entry name" value="SDH_beta"/>
    <property type="match status" value="2"/>
</dbReference>
<evidence type="ECO:0000259" key="13">
    <source>
        <dbReference type="Pfam" id="PF03313"/>
    </source>
</evidence>
<dbReference type="InterPro" id="IPR005130">
    <property type="entry name" value="Ser_deHydtase-like_asu"/>
</dbReference>
<protein>
    <recommendedName>
        <fullName evidence="4">L-serine ammonia-lyase</fullName>
        <ecNumber evidence="4">4.3.1.17</ecNumber>
    </recommendedName>
    <alternativeName>
        <fullName evidence="11">L-serine deaminase</fullName>
    </alternativeName>
</protein>
<dbReference type="GO" id="GO:0003941">
    <property type="term" value="F:L-serine ammonia-lyase activity"/>
    <property type="evidence" value="ECO:0007669"/>
    <property type="project" value="UniProtKB-EC"/>
</dbReference>
<keyword evidence="16" id="KW-1185">Reference proteome</keyword>
<dbReference type="GO" id="GO:0046872">
    <property type="term" value="F:metal ion binding"/>
    <property type="evidence" value="ECO:0007669"/>
    <property type="project" value="UniProtKB-KW"/>
</dbReference>
<dbReference type="EC" id="4.3.1.17" evidence="4"/>
<dbReference type="InterPro" id="IPR051318">
    <property type="entry name" value="Fe-S_L-Ser"/>
</dbReference>
<keyword evidence="9" id="KW-0411">Iron-sulfur</keyword>
<dbReference type="InterPro" id="IPR005131">
    <property type="entry name" value="Ser_deHydtase_bsu"/>
</dbReference>
<dbReference type="RefSeq" id="WP_118277245.1">
    <property type="nucleotide sequence ID" value="NZ_AP019695.1"/>
</dbReference>
<comment type="similarity">
    <text evidence="3">Belongs to the iron-sulfur dependent L-serine dehydratase family.</text>
</comment>
<dbReference type="AlphaFoldDB" id="A0A6N4TFS1"/>
<keyword evidence="7" id="KW-0479">Metal-binding</keyword>
<evidence type="ECO:0000256" key="10">
    <source>
        <dbReference type="ARBA" id="ARBA00023239"/>
    </source>
</evidence>
<evidence type="ECO:0000313" key="15">
    <source>
        <dbReference type="EMBL" id="BBK21481.1"/>
    </source>
</evidence>
<evidence type="ECO:0000256" key="12">
    <source>
        <dbReference type="ARBA" id="ARBA00049406"/>
    </source>
</evidence>
<accession>A0A6N4TFS1</accession>
<feature type="domain" description="Serine dehydratase beta chain" evidence="14">
    <location>
        <begin position="3"/>
        <end position="61"/>
    </location>
</feature>
<evidence type="ECO:0000256" key="8">
    <source>
        <dbReference type="ARBA" id="ARBA00023004"/>
    </source>
</evidence>
<evidence type="ECO:0000256" key="11">
    <source>
        <dbReference type="ARBA" id="ARBA00041766"/>
    </source>
</evidence>
<comment type="cofactor">
    <cofactor evidence="1">
        <name>[4Fe-4S] cluster</name>
        <dbReference type="ChEBI" id="CHEBI:49883"/>
    </cofactor>
</comment>
<dbReference type="SUPFAM" id="SSF143548">
    <property type="entry name" value="Serine metabolism enzymes domain"/>
    <property type="match status" value="1"/>
</dbReference>
<evidence type="ECO:0000256" key="2">
    <source>
        <dbReference type="ARBA" id="ARBA00004742"/>
    </source>
</evidence>
<dbReference type="InterPro" id="IPR029009">
    <property type="entry name" value="ASB_dom_sf"/>
</dbReference>
<evidence type="ECO:0000256" key="5">
    <source>
        <dbReference type="ARBA" id="ARBA00022432"/>
    </source>
</evidence>
<evidence type="ECO:0000256" key="9">
    <source>
        <dbReference type="ARBA" id="ARBA00023014"/>
    </source>
</evidence>
<dbReference type="GO" id="GO:0051539">
    <property type="term" value="F:4 iron, 4 sulfur cluster binding"/>
    <property type="evidence" value="ECO:0007669"/>
    <property type="project" value="UniProtKB-KW"/>
</dbReference>
<comment type="catalytic activity">
    <reaction evidence="12">
        <text>L-serine = pyruvate + NH4(+)</text>
        <dbReference type="Rhea" id="RHEA:19169"/>
        <dbReference type="ChEBI" id="CHEBI:15361"/>
        <dbReference type="ChEBI" id="CHEBI:28938"/>
        <dbReference type="ChEBI" id="CHEBI:33384"/>
        <dbReference type="EC" id="4.3.1.17"/>
    </reaction>
</comment>
<keyword evidence="10" id="KW-0456">Lyase</keyword>
<dbReference type="KEGG" id="aarg:Aargi30884_03840"/>
<keyword evidence="6" id="KW-0004">4Fe-4S</keyword>
<evidence type="ECO:0000256" key="3">
    <source>
        <dbReference type="ARBA" id="ARBA00008636"/>
    </source>
</evidence>
<evidence type="ECO:0000313" key="16">
    <source>
        <dbReference type="Proteomes" id="UP000464754"/>
    </source>
</evidence>
<dbReference type="GO" id="GO:0006094">
    <property type="term" value="P:gluconeogenesis"/>
    <property type="evidence" value="ECO:0007669"/>
    <property type="project" value="UniProtKB-KW"/>
</dbReference>
<gene>
    <name evidence="15" type="primary">sdaB</name>
    <name evidence="15" type="ORF">Aargi30884_03840</name>
</gene>
<comment type="pathway">
    <text evidence="2">Carbohydrate biosynthesis; gluconeogenesis.</text>
</comment>
<dbReference type="Gene3D" id="3.30.1330.90">
    <property type="entry name" value="D-3-phosphoglycerate dehydrogenase, domain 3"/>
    <property type="match status" value="1"/>
</dbReference>
<evidence type="ECO:0000256" key="4">
    <source>
        <dbReference type="ARBA" id="ARBA00012093"/>
    </source>
</evidence>
<dbReference type="Proteomes" id="UP000464754">
    <property type="component" value="Chromosome"/>
</dbReference>
<dbReference type="PANTHER" id="PTHR30182">
    <property type="entry name" value="L-SERINE DEHYDRATASE"/>
    <property type="match status" value="1"/>
</dbReference>